<feature type="compositionally biased region" description="Basic and acidic residues" evidence="1">
    <location>
        <begin position="225"/>
        <end position="234"/>
    </location>
</feature>
<dbReference type="Proteomes" id="UP000239560">
    <property type="component" value="Unassembled WGS sequence"/>
</dbReference>
<feature type="compositionally biased region" description="Polar residues" evidence="1">
    <location>
        <begin position="173"/>
        <end position="189"/>
    </location>
</feature>
<gene>
    <name evidence="2" type="ORF">AAT19DRAFT_9615</name>
</gene>
<feature type="compositionally biased region" description="Low complexity" evidence="1">
    <location>
        <begin position="312"/>
        <end position="327"/>
    </location>
</feature>
<name>A0A2T0A2P6_RHOTO</name>
<feature type="region of interest" description="Disordered" evidence="1">
    <location>
        <begin position="64"/>
        <end position="262"/>
    </location>
</feature>
<feature type="compositionally biased region" description="Basic residues" evidence="1">
    <location>
        <begin position="235"/>
        <end position="247"/>
    </location>
</feature>
<feature type="region of interest" description="Disordered" evidence="1">
    <location>
        <begin position="365"/>
        <end position="408"/>
    </location>
</feature>
<evidence type="ECO:0000313" key="2">
    <source>
        <dbReference type="EMBL" id="PRQ72276.1"/>
    </source>
</evidence>
<feature type="compositionally biased region" description="Low complexity" evidence="1">
    <location>
        <begin position="387"/>
        <end position="408"/>
    </location>
</feature>
<feature type="compositionally biased region" description="Pro residues" evidence="1">
    <location>
        <begin position="193"/>
        <end position="206"/>
    </location>
</feature>
<organism evidence="2 3">
    <name type="scientific">Rhodotorula toruloides</name>
    <name type="common">Yeast</name>
    <name type="synonym">Rhodosporidium toruloides</name>
    <dbReference type="NCBI Taxonomy" id="5286"/>
    <lineage>
        <taxon>Eukaryota</taxon>
        <taxon>Fungi</taxon>
        <taxon>Dikarya</taxon>
        <taxon>Basidiomycota</taxon>
        <taxon>Pucciniomycotina</taxon>
        <taxon>Microbotryomycetes</taxon>
        <taxon>Sporidiobolales</taxon>
        <taxon>Sporidiobolaceae</taxon>
        <taxon>Rhodotorula</taxon>
    </lineage>
</organism>
<sequence length="503" mass="54489">MSTVSLSSHAGRPPPSLVSSSGVLATSPTSLRSPSTFTTVTASGHIPLQPSNFPLLHSLLDSPEYRQAMRSNPELARGSSRRHSKVVNQETKQSRLSSSFSGGGGLTSRAHASKSFASGSSVAGSIRRQRPSALAHDAPQQRSGAGGDQQQGRRTLPPPPNLPTTSADPAEPSLSNVAPTPTLSRSASMPTVPAAPPAIPQLPPTYPSRSFSHDPSLSAPPTRSSFRDAIDKLKRMLRRTHRRRRGRSGTTSSFDTLPSNSSMLDLADARSSRTSLMSDLSRLGDMAYVDVVAELERVEPDSTPTQASAADPAKPTRSRPAPSSPLSPNEPTARLEARKPAPSYAARTTDVEAWRESRRQFLLILEEGPPDSAFSPTSSTKSRKTSRANSSRPSLFQRRRPSFPSFARSQATVTPFSLDTPLERSRTLDDAAPALDAVAGEAKRRYSTYGSRWLEGAELVEVLSRTSGSVQAQEEKRVWRKWRRWVKERAETEARQTREGLEG</sequence>
<feature type="region of interest" description="Disordered" evidence="1">
    <location>
        <begin position="1"/>
        <end position="38"/>
    </location>
</feature>
<dbReference type="EMBL" id="LCTV02000010">
    <property type="protein sequence ID" value="PRQ72276.1"/>
    <property type="molecule type" value="Genomic_DNA"/>
</dbReference>
<protein>
    <submittedName>
        <fullName evidence="2">Proteophosphoglycan 5</fullName>
    </submittedName>
</protein>
<feature type="compositionally biased region" description="Polar residues" evidence="1">
    <location>
        <begin position="26"/>
        <end position="38"/>
    </location>
</feature>
<accession>A0A2T0A2P6</accession>
<reference evidence="2 3" key="1">
    <citation type="journal article" date="2018" name="Elife">
        <title>Functional genomics of lipid metabolism in the oleaginous yeast Rhodosporidium toruloides.</title>
        <authorList>
            <person name="Coradetti S.T."/>
            <person name="Pinel D."/>
            <person name="Geiselman G."/>
            <person name="Ito M."/>
            <person name="Mondo S."/>
            <person name="Reilly M.C."/>
            <person name="Cheng Y.F."/>
            <person name="Bauer S."/>
            <person name="Grigoriev I."/>
            <person name="Gladden J.M."/>
            <person name="Simmons B.A."/>
            <person name="Brem R."/>
            <person name="Arkin A.P."/>
            <person name="Skerker J.M."/>
        </authorList>
    </citation>
    <scope>NUCLEOTIDE SEQUENCE [LARGE SCALE GENOMIC DNA]</scope>
    <source>
        <strain evidence="2 3">NBRC 0880</strain>
    </source>
</reference>
<dbReference type="AlphaFoldDB" id="A0A2T0A2P6"/>
<dbReference type="OrthoDB" id="2528387at2759"/>
<comment type="caution">
    <text evidence="2">The sequence shown here is derived from an EMBL/GenBank/DDBJ whole genome shotgun (WGS) entry which is preliminary data.</text>
</comment>
<evidence type="ECO:0000313" key="3">
    <source>
        <dbReference type="Proteomes" id="UP000239560"/>
    </source>
</evidence>
<feature type="region of interest" description="Disordered" evidence="1">
    <location>
        <begin position="297"/>
        <end position="351"/>
    </location>
</feature>
<proteinExistence type="predicted"/>
<evidence type="ECO:0000256" key="1">
    <source>
        <dbReference type="SAM" id="MobiDB-lite"/>
    </source>
</evidence>
<feature type="compositionally biased region" description="Polar residues" evidence="1">
    <location>
        <begin position="208"/>
        <end position="224"/>
    </location>
</feature>